<dbReference type="InterPro" id="IPR001466">
    <property type="entry name" value="Beta-lactam-related"/>
</dbReference>
<feature type="domain" description="Beta-lactamase-related" evidence="1">
    <location>
        <begin position="8"/>
        <end position="325"/>
    </location>
</feature>
<dbReference type="RefSeq" id="WP_067893600.1">
    <property type="nucleotide sequence ID" value="NZ_VSFG01000001.1"/>
</dbReference>
<dbReference type="STRING" id="1220554.GCA_001552135_04140"/>
<dbReference type="EMBL" id="VSFG01000001">
    <property type="protein sequence ID" value="TYB48260.1"/>
    <property type="molecule type" value="Genomic_DNA"/>
</dbReference>
<reference evidence="2 3" key="1">
    <citation type="submission" date="2019-08" db="EMBL/GenBank/DDBJ databases">
        <title>Actinomadura sp. nov. CYP1-5 isolated from mountain soil.</title>
        <authorList>
            <person name="Songsumanus A."/>
            <person name="Kuncharoen N."/>
            <person name="Kudo T."/>
            <person name="Yuki M."/>
            <person name="Igarashi Y."/>
            <person name="Tanasupawat S."/>
        </authorList>
    </citation>
    <scope>NUCLEOTIDE SEQUENCE [LARGE SCALE GENOMIC DNA]</scope>
    <source>
        <strain evidence="2 3">JCM 14158</strain>
    </source>
</reference>
<evidence type="ECO:0000313" key="3">
    <source>
        <dbReference type="Proteomes" id="UP000323380"/>
    </source>
</evidence>
<protein>
    <submittedName>
        <fullName evidence="2">Beta-lactamase family protein</fullName>
    </submittedName>
</protein>
<dbReference type="Gene3D" id="3.40.710.10">
    <property type="entry name" value="DD-peptidase/beta-lactamase superfamily"/>
    <property type="match status" value="1"/>
</dbReference>
<dbReference type="InterPro" id="IPR050491">
    <property type="entry name" value="AmpC-like"/>
</dbReference>
<dbReference type="SUPFAM" id="SSF56601">
    <property type="entry name" value="beta-lactamase/transpeptidase-like"/>
    <property type="match status" value="1"/>
</dbReference>
<dbReference type="Pfam" id="PF00144">
    <property type="entry name" value="Beta-lactamase"/>
    <property type="match status" value="1"/>
</dbReference>
<evidence type="ECO:0000259" key="1">
    <source>
        <dbReference type="Pfam" id="PF00144"/>
    </source>
</evidence>
<gene>
    <name evidence="2" type="ORF">FXF69_03315</name>
</gene>
<evidence type="ECO:0000313" key="2">
    <source>
        <dbReference type="EMBL" id="TYB48260.1"/>
    </source>
</evidence>
<proteinExistence type="predicted"/>
<dbReference type="AlphaFoldDB" id="A0A5D0NU98"/>
<sequence length="444" mass="47438">MGSYPELQALLDETARQSGVPGAAVGILHNGGESLLSTGVTITDSEYAVDEDTLFMIGSTTKTFTAALLVALAEEGLLDLDEPVVAYLPDLVLADPVAREAVTSRHLLTHTGGFLGDRDIEAGWGDDALAAAVSRFGELPQVFPPGTVFSYSNTGFMLAGRLAEVVGGASYEDLVRTRILEPLRMRDSLFLPWEVLLRKHSAGHALTADGPAVPSSMGLSRAGNPEGGLWSSARDQLRWARFFLTGEAAGTKPISDAGRELMWRPHRRAALAFEEVGLSWLRTRHGERAVVRHGGNVGFLQVSEFITVPGEDFAVTVLTNSGGGGAVGAAVVRWALENVAGITPPPTVPTVPVDDLSGFVGRFETGDLGFEISVAGENLSVRMTIPDDQDAPSPPPFTVAFVDDDVFARAEDTRQRTGRFIRNEAGRVTMLEFGGRTAVRVRTR</sequence>
<keyword evidence="3" id="KW-1185">Reference proteome</keyword>
<comment type="caution">
    <text evidence="2">The sequence shown here is derived from an EMBL/GenBank/DDBJ whole genome shotgun (WGS) entry which is preliminary data.</text>
</comment>
<organism evidence="2 3">
    <name type="scientific">Actinomadura chibensis</name>
    <dbReference type="NCBI Taxonomy" id="392828"/>
    <lineage>
        <taxon>Bacteria</taxon>
        <taxon>Bacillati</taxon>
        <taxon>Actinomycetota</taxon>
        <taxon>Actinomycetes</taxon>
        <taxon>Streptosporangiales</taxon>
        <taxon>Thermomonosporaceae</taxon>
        <taxon>Actinomadura</taxon>
    </lineage>
</organism>
<name>A0A5D0NU98_9ACTN</name>
<accession>A0A5D0NU98</accession>
<dbReference type="InterPro" id="IPR012338">
    <property type="entry name" value="Beta-lactam/transpept-like"/>
</dbReference>
<dbReference type="PANTHER" id="PTHR46825:SF9">
    <property type="entry name" value="BETA-LACTAMASE-RELATED DOMAIN-CONTAINING PROTEIN"/>
    <property type="match status" value="1"/>
</dbReference>
<dbReference type="Proteomes" id="UP000323380">
    <property type="component" value="Unassembled WGS sequence"/>
</dbReference>
<dbReference type="PANTHER" id="PTHR46825">
    <property type="entry name" value="D-ALANYL-D-ALANINE-CARBOXYPEPTIDASE/ENDOPEPTIDASE AMPH"/>
    <property type="match status" value="1"/>
</dbReference>